<dbReference type="InterPro" id="IPR055557">
    <property type="entry name" value="DUF7133"/>
</dbReference>
<dbReference type="InterPro" id="IPR013428">
    <property type="entry name" value="Membrane-bound_put_N"/>
</dbReference>
<dbReference type="Gene3D" id="2.120.10.30">
    <property type="entry name" value="TolB, C-terminal domain"/>
    <property type="match status" value="1"/>
</dbReference>
<evidence type="ECO:0000259" key="1">
    <source>
        <dbReference type="Pfam" id="PF23500"/>
    </source>
</evidence>
<dbReference type="PANTHER" id="PTHR33546:SF1">
    <property type="entry name" value="LARGE, MULTIFUNCTIONAL SECRETED PROTEIN"/>
    <property type="match status" value="1"/>
</dbReference>
<feature type="domain" description="DUF7133" evidence="1">
    <location>
        <begin position="32"/>
        <end position="207"/>
    </location>
</feature>
<protein>
    <recommendedName>
        <fullName evidence="1">DUF7133 domain-containing protein</fullName>
    </recommendedName>
</protein>
<evidence type="ECO:0000313" key="2">
    <source>
        <dbReference type="EMBL" id="SVC77929.1"/>
    </source>
</evidence>
<organism evidence="2">
    <name type="scientific">marine metagenome</name>
    <dbReference type="NCBI Taxonomy" id="408172"/>
    <lineage>
        <taxon>unclassified sequences</taxon>
        <taxon>metagenomes</taxon>
        <taxon>ecological metagenomes</taxon>
    </lineage>
</organism>
<dbReference type="EMBL" id="UINC01110428">
    <property type="protein sequence ID" value="SVC77929.1"/>
    <property type="molecule type" value="Genomic_DNA"/>
</dbReference>
<dbReference type="NCBIfam" id="TIGR02604">
    <property type="entry name" value="Piru_Ver_Nterm"/>
    <property type="match status" value="1"/>
</dbReference>
<dbReference type="SUPFAM" id="SSF50952">
    <property type="entry name" value="Soluble quinoprotein glucose dehydrogenase"/>
    <property type="match status" value="1"/>
</dbReference>
<proteinExistence type="predicted"/>
<reference evidence="2" key="1">
    <citation type="submission" date="2018-05" db="EMBL/GenBank/DDBJ databases">
        <authorList>
            <person name="Lanie J.A."/>
            <person name="Ng W.-L."/>
            <person name="Kazmierczak K.M."/>
            <person name="Andrzejewski T.M."/>
            <person name="Davidsen T.M."/>
            <person name="Wayne K.J."/>
            <person name="Tettelin H."/>
            <person name="Glass J.I."/>
            <person name="Rusch D."/>
            <person name="Podicherti R."/>
            <person name="Tsui H.-C.T."/>
            <person name="Winkler M.E."/>
        </authorList>
    </citation>
    <scope>NUCLEOTIDE SEQUENCE</scope>
</reference>
<feature type="non-terminal residue" evidence="2">
    <location>
        <position position="261"/>
    </location>
</feature>
<sequence>MFSMPRLPLACLAVVLLLAKAHAVEVTLDQAVFTVPDGFTVERVAGPPLVDRPITASFDEQGRLYVADSSGSNDPVQKQLAEKPHRIVRLEDRDGDGQFDHSVVFADKMMFPEGTLWHNGSLYVAAPPSIWRLTDTDGDGVADEREEWFEGKTLTGCANDLHGPYLGRDGWVYWCKGAFAEQRYAAFRGGERVSSAAHIFRRHPSGGPHEPVMVGGMDNPVDVVFLPSGERFFTTTFFQYPAGGQRDGLVHAVYGGVYGKP</sequence>
<dbReference type="AlphaFoldDB" id="A0A382PX46"/>
<name>A0A382PX46_9ZZZZ</name>
<dbReference type="PANTHER" id="PTHR33546">
    <property type="entry name" value="LARGE, MULTIFUNCTIONAL SECRETED PROTEIN-RELATED"/>
    <property type="match status" value="1"/>
</dbReference>
<dbReference type="Pfam" id="PF23500">
    <property type="entry name" value="DUF7133"/>
    <property type="match status" value="1"/>
</dbReference>
<dbReference type="InterPro" id="IPR011042">
    <property type="entry name" value="6-blade_b-propeller_TolB-like"/>
</dbReference>
<gene>
    <name evidence="2" type="ORF">METZ01_LOCUS330783</name>
</gene>
<accession>A0A382PX46</accession>
<dbReference type="InterPro" id="IPR011041">
    <property type="entry name" value="Quinoprot_gluc/sorb_DH_b-prop"/>
</dbReference>